<organism evidence="6 7">
    <name type="scientific">Spodoptera exempta nucleopolyhedrovirus</name>
    <dbReference type="NCBI Taxonomy" id="1242863"/>
    <lineage>
        <taxon>Viruses</taxon>
        <taxon>Viruses incertae sedis</taxon>
        <taxon>Naldaviricetes</taxon>
        <taxon>Lefavirales</taxon>
        <taxon>Baculoviridae</taxon>
        <taxon>Alphabaculovirus</taxon>
        <taxon>Alphabaculovirus spexemptae</taxon>
    </lineage>
</organism>
<gene>
    <name evidence="6" type="primary">iap-3</name>
</gene>
<keyword evidence="7" id="KW-1185">Reference proteome</keyword>
<dbReference type="PANTHER" id="PTHR10044:SF139">
    <property type="entry name" value="DEATH-ASSOCIATED INHIBITOR OF APOPTOSIS 2"/>
    <property type="match status" value="1"/>
</dbReference>
<dbReference type="SMART" id="SM00184">
    <property type="entry name" value="RING"/>
    <property type="match status" value="1"/>
</dbReference>
<dbReference type="Pfam" id="PF13920">
    <property type="entry name" value="zf-C3HC4_3"/>
    <property type="match status" value="1"/>
</dbReference>
<name>A0A410S7V0_9ABAC</name>
<dbReference type="FunFam" id="1.10.1170.10:FF:000002">
    <property type="entry name" value="Baculoviral IAP repeat containing 7"/>
    <property type="match status" value="1"/>
</dbReference>
<dbReference type="Gene3D" id="1.10.1170.10">
    <property type="entry name" value="Inhibitor Of Apoptosis Protein (2mihbC-IAP-1), Chain A"/>
    <property type="match status" value="2"/>
</dbReference>
<dbReference type="PANTHER" id="PTHR10044">
    <property type="entry name" value="INHIBITOR OF APOPTOSIS"/>
    <property type="match status" value="1"/>
</dbReference>
<dbReference type="RefSeq" id="YP_010086529.1">
    <property type="nucleotide sequence ID" value="NC_055455.1"/>
</dbReference>
<dbReference type="PROSITE" id="PS50089">
    <property type="entry name" value="ZF_RING_2"/>
    <property type="match status" value="1"/>
</dbReference>
<evidence type="ECO:0000256" key="1">
    <source>
        <dbReference type="ARBA" id="ARBA00022723"/>
    </source>
</evidence>
<dbReference type="InterPro" id="IPR001370">
    <property type="entry name" value="BIR_rpt"/>
</dbReference>
<keyword evidence="3" id="KW-0862">Zinc</keyword>
<proteinExistence type="predicted"/>
<evidence type="ECO:0000313" key="6">
    <source>
        <dbReference type="EMBL" id="QAT90397.1"/>
    </source>
</evidence>
<evidence type="ECO:0000256" key="2">
    <source>
        <dbReference type="ARBA" id="ARBA00022771"/>
    </source>
</evidence>
<dbReference type="EMBL" id="MH717816">
    <property type="protein sequence ID" value="QAT90397.1"/>
    <property type="molecule type" value="Genomic_DNA"/>
</dbReference>
<evidence type="ECO:0000256" key="4">
    <source>
        <dbReference type="PROSITE-ProRule" id="PRU00175"/>
    </source>
</evidence>
<dbReference type="GO" id="GO:0043027">
    <property type="term" value="F:cysteine-type endopeptidase inhibitor activity involved in apoptotic process"/>
    <property type="evidence" value="ECO:0007669"/>
    <property type="project" value="TreeGrafter"/>
</dbReference>
<dbReference type="InterPro" id="IPR001841">
    <property type="entry name" value="Znf_RING"/>
</dbReference>
<dbReference type="Pfam" id="PF00653">
    <property type="entry name" value="BIR"/>
    <property type="match status" value="2"/>
</dbReference>
<evidence type="ECO:0000259" key="5">
    <source>
        <dbReference type="PROSITE" id="PS50089"/>
    </source>
</evidence>
<dbReference type="InterPro" id="IPR013083">
    <property type="entry name" value="Znf_RING/FYVE/PHD"/>
</dbReference>
<dbReference type="CDD" id="cd00022">
    <property type="entry name" value="BIR"/>
    <property type="match status" value="2"/>
</dbReference>
<dbReference type="GO" id="GO:0008270">
    <property type="term" value="F:zinc ion binding"/>
    <property type="evidence" value="ECO:0007669"/>
    <property type="project" value="UniProtKB-KW"/>
</dbReference>
<dbReference type="Gene3D" id="3.30.40.10">
    <property type="entry name" value="Zinc/RING finger domain, C3HC4 (zinc finger)"/>
    <property type="match status" value="1"/>
</dbReference>
<keyword evidence="1" id="KW-0479">Metal-binding</keyword>
<feature type="domain" description="RING-type" evidence="5">
    <location>
        <begin position="201"/>
        <end position="236"/>
    </location>
</feature>
<dbReference type="KEGG" id="vg:65101760"/>
<dbReference type="GO" id="GO:0061630">
    <property type="term" value="F:ubiquitin protein ligase activity"/>
    <property type="evidence" value="ECO:0007669"/>
    <property type="project" value="TreeGrafter"/>
</dbReference>
<evidence type="ECO:0000313" key="7">
    <source>
        <dbReference type="Proteomes" id="UP000503509"/>
    </source>
</evidence>
<keyword evidence="2 4" id="KW-0863">Zinc-finger</keyword>
<dbReference type="GO" id="GO:0031398">
    <property type="term" value="P:positive regulation of protein ubiquitination"/>
    <property type="evidence" value="ECO:0007669"/>
    <property type="project" value="TreeGrafter"/>
</dbReference>
<dbReference type="GO" id="GO:0051726">
    <property type="term" value="P:regulation of cell cycle"/>
    <property type="evidence" value="ECO:0007669"/>
    <property type="project" value="TreeGrafter"/>
</dbReference>
<dbReference type="GeneID" id="65101760"/>
<protein>
    <submittedName>
        <fullName evidence="6">IAP-3</fullName>
    </submittedName>
</protein>
<dbReference type="GO" id="GO:0090263">
    <property type="term" value="P:positive regulation of canonical Wnt signaling pathway"/>
    <property type="evidence" value="ECO:0007669"/>
    <property type="project" value="TreeGrafter"/>
</dbReference>
<dbReference type="SUPFAM" id="SSF57924">
    <property type="entry name" value="Inhibitor of apoptosis (IAP) repeat"/>
    <property type="match status" value="2"/>
</dbReference>
<dbReference type="SMART" id="SM00238">
    <property type="entry name" value="BIR"/>
    <property type="match status" value="2"/>
</dbReference>
<evidence type="ECO:0000256" key="3">
    <source>
        <dbReference type="ARBA" id="ARBA00022833"/>
    </source>
</evidence>
<accession>A0A410S7V0</accession>
<dbReference type="InterPro" id="IPR050784">
    <property type="entry name" value="IAP"/>
</dbReference>
<dbReference type="Proteomes" id="UP000503509">
    <property type="component" value="Genome"/>
</dbReference>
<sequence length="248" mass="28383">MQSFEERLMSFDSWPVGHTVAPLSLARAGFYYLGRGDEVRCAFCKVEIMNWQSGDDPIQDHKRWAPQCKFIKNIIDDNDDEDGPSLAHPQFESYSARLKSFDKLWPQALSQKPQDLAEAGLFYTGVGDMVVCFHNNCMLHKWNTNDLPWLEHARWFGSCPFVQKMKGPDFVQRAVSEACVVKEEPETDKESVAAIDDNLICKICFENRNDICFMPCGHVVACHQCALNVDVCPLCRNKFINVQRLYFG</sequence>
<reference evidence="6 7" key="1">
    <citation type="submission" date="2018-08" db="EMBL/GenBank/DDBJ databases">
        <title>Sequence analysis of the African armyworm, Spodoptera exempta nucleopolyhedrovirus.</title>
        <authorList>
            <person name="Escasa S.R."/>
            <person name="Mowery J.D."/>
            <person name="Bauchan G.R."/>
            <person name="Harrison R.L."/>
            <person name="Cory J.S."/>
        </authorList>
    </citation>
    <scope>NUCLEOTIDE SEQUENCE [LARGE SCALE GENOMIC DNA]</scope>
    <source>
        <strain evidence="6 7">244.1</strain>
    </source>
</reference>
<dbReference type="PROSITE" id="PS50143">
    <property type="entry name" value="BIR_REPEAT_2"/>
    <property type="match status" value="2"/>
</dbReference>